<sequence length="192" mass="21686">MSPRISSPSSPSTPMHYQVHTVQQQVQEPRQVTIINHHYYIPTPIYQVHEQTPHIPVQPVYYPMIPVHHFDNNNQFYTQNYSMPAPIVPLAYNHNADLSQLLPVDRLSFTQDETSQPRSHPQNSVEGGSDEESEVEGTSGYVGEGSGIQESENKEGSKVKGSRKTRSRAKRRKKGIQLRTLERGNKASTLSP</sequence>
<accession>A0A1I8C1X2</accession>
<dbReference type="Proteomes" id="UP000095281">
    <property type="component" value="Unplaced"/>
</dbReference>
<dbReference type="AlphaFoldDB" id="A0A1I8C1X2"/>
<feature type="compositionally biased region" description="Basic residues" evidence="1">
    <location>
        <begin position="160"/>
        <end position="176"/>
    </location>
</feature>
<evidence type="ECO:0000256" key="1">
    <source>
        <dbReference type="SAM" id="MobiDB-lite"/>
    </source>
</evidence>
<proteinExistence type="predicted"/>
<keyword evidence="2" id="KW-1185">Reference proteome</keyword>
<dbReference type="WBParaSite" id="MhA1_Contig999.frz3.gene7">
    <property type="protein sequence ID" value="MhA1_Contig999.frz3.gene7"/>
    <property type="gene ID" value="MhA1_Contig999.frz3.gene7"/>
</dbReference>
<protein>
    <submittedName>
        <fullName evidence="3">Uncharacterized protein</fullName>
    </submittedName>
</protein>
<feature type="compositionally biased region" description="Polar residues" evidence="1">
    <location>
        <begin position="111"/>
        <end position="123"/>
    </location>
</feature>
<name>A0A1I8C1X2_MELHA</name>
<reference evidence="3" key="1">
    <citation type="submission" date="2016-11" db="UniProtKB">
        <authorList>
            <consortium name="WormBaseParasite"/>
        </authorList>
    </citation>
    <scope>IDENTIFICATION</scope>
</reference>
<evidence type="ECO:0000313" key="2">
    <source>
        <dbReference type="Proteomes" id="UP000095281"/>
    </source>
</evidence>
<organism evidence="2 3">
    <name type="scientific">Meloidogyne hapla</name>
    <name type="common">Root-knot nematode worm</name>
    <dbReference type="NCBI Taxonomy" id="6305"/>
    <lineage>
        <taxon>Eukaryota</taxon>
        <taxon>Metazoa</taxon>
        <taxon>Ecdysozoa</taxon>
        <taxon>Nematoda</taxon>
        <taxon>Chromadorea</taxon>
        <taxon>Rhabditida</taxon>
        <taxon>Tylenchina</taxon>
        <taxon>Tylenchomorpha</taxon>
        <taxon>Tylenchoidea</taxon>
        <taxon>Meloidogynidae</taxon>
        <taxon>Meloidogyninae</taxon>
        <taxon>Meloidogyne</taxon>
    </lineage>
</organism>
<evidence type="ECO:0000313" key="3">
    <source>
        <dbReference type="WBParaSite" id="MhA1_Contig999.frz3.gene7"/>
    </source>
</evidence>
<feature type="region of interest" description="Disordered" evidence="1">
    <location>
        <begin position="111"/>
        <end position="192"/>
    </location>
</feature>